<evidence type="ECO:0000313" key="2">
    <source>
        <dbReference type="EMBL" id="ETO13929.1"/>
    </source>
</evidence>
<feature type="compositionally biased region" description="Basic and acidic residues" evidence="1">
    <location>
        <begin position="34"/>
        <end position="47"/>
    </location>
</feature>
<evidence type="ECO:0000256" key="1">
    <source>
        <dbReference type="SAM" id="MobiDB-lite"/>
    </source>
</evidence>
<name>X6MJB5_RETFI</name>
<dbReference type="EMBL" id="ASPP01020316">
    <property type="protein sequence ID" value="ETO13929.1"/>
    <property type="molecule type" value="Genomic_DNA"/>
</dbReference>
<dbReference type="AlphaFoldDB" id="X6MJB5"/>
<dbReference type="Proteomes" id="UP000023152">
    <property type="component" value="Unassembled WGS sequence"/>
</dbReference>
<comment type="caution">
    <text evidence="2">The sequence shown here is derived from an EMBL/GenBank/DDBJ whole genome shotgun (WGS) entry which is preliminary data.</text>
</comment>
<proteinExistence type="predicted"/>
<sequence>MSQATEEKQDGAKSFRNLTKQEARQLLLLRKRERKSDLKPVTEHKESAQSSAALTKYIRSREWTEKYVNETMILIDGLTQKQRYEHNQKLERMQEMEKNQAAGKEIVMFQTNKQWGKKHVEIIICLTSIKTLKIPKQNTIHRPRLPWEFGVKHLT</sequence>
<reference evidence="2 3" key="1">
    <citation type="journal article" date="2013" name="Curr. Biol.">
        <title>The Genome of the Foraminiferan Reticulomyxa filosa.</title>
        <authorList>
            <person name="Glockner G."/>
            <person name="Hulsmann N."/>
            <person name="Schleicher M."/>
            <person name="Noegel A.A."/>
            <person name="Eichinger L."/>
            <person name="Gallinger C."/>
            <person name="Pawlowski J."/>
            <person name="Sierra R."/>
            <person name="Euteneuer U."/>
            <person name="Pillet L."/>
            <person name="Moustafa A."/>
            <person name="Platzer M."/>
            <person name="Groth M."/>
            <person name="Szafranski K."/>
            <person name="Schliwa M."/>
        </authorList>
    </citation>
    <scope>NUCLEOTIDE SEQUENCE [LARGE SCALE GENOMIC DNA]</scope>
</reference>
<accession>X6MJB5</accession>
<keyword evidence="3" id="KW-1185">Reference proteome</keyword>
<organism evidence="2 3">
    <name type="scientific">Reticulomyxa filosa</name>
    <dbReference type="NCBI Taxonomy" id="46433"/>
    <lineage>
        <taxon>Eukaryota</taxon>
        <taxon>Sar</taxon>
        <taxon>Rhizaria</taxon>
        <taxon>Retaria</taxon>
        <taxon>Foraminifera</taxon>
        <taxon>Monothalamids</taxon>
        <taxon>Reticulomyxidae</taxon>
        <taxon>Reticulomyxa</taxon>
    </lineage>
</organism>
<gene>
    <name evidence="2" type="ORF">RFI_23438</name>
</gene>
<feature type="region of interest" description="Disordered" evidence="1">
    <location>
        <begin position="29"/>
        <end position="51"/>
    </location>
</feature>
<protein>
    <submittedName>
        <fullName evidence="2">Uncharacterized protein</fullName>
    </submittedName>
</protein>
<evidence type="ECO:0000313" key="3">
    <source>
        <dbReference type="Proteomes" id="UP000023152"/>
    </source>
</evidence>